<name>A0A2P8E1L2_9BACT</name>
<dbReference type="RefSeq" id="WP_106567758.1">
    <property type="nucleotide sequence ID" value="NZ_PYGF01000007.1"/>
</dbReference>
<evidence type="ECO:0000256" key="2">
    <source>
        <dbReference type="ARBA" id="ARBA00022801"/>
    </source>
</evidence>
<dbReference type="Proteomes" id="UP000240708">
    <property type="component" value="Unassembled WGS sequence"/>
</dbReference>
<dbReference type="PANTHER" id="PTHR43798:SF27">
    <property type="entry name" value="HYDROLASE ALPHA_BETA HYDROLASE FOLD FAMILY"/>
    <property type="match status" value="1"/>
</dbReference>
<dbReference type="InterPro" id="IPR050266">
    <property type="entry name" value="AB_hydrolase_sf"/>
</dbReference>
<evidence type="ECO:0000313" key="6">
    <source>
        <dbReference type="Proteomes" id="UP000240708"/>
    </source>
</evidence>
<accession>A0A2P8E1L2</accession>
<dbReference type="InterPro" id="IPR000073">
    <property type="entry name" value="AB_hydrolase_1"/>
</dbReference>
<evidence type="ECO:0000313" key="5">
    <source>
        <dbReference type="EMBL" id="PSL03371.1"/>
    </source>
</evidence>
<gene>
    <name evidence="5" type="ORF">CLV48_10789</name>
</gene>
<dbReference type="Pfam" id="PF08386">
    <property type="entry name" value="Abhydrolase_4"/>
    <property type="match status" value="1"/>
</dbReference>
<dbReference type="InterPro" id="IPR013595">
    <property type="entry name" value="Pept_S33_TAP-like_C"/>
</dbReference>
<evidence type="ECO:0000256" key="1">
    <source>
        <dbReference type="ARBA" id="ARBA00010088"/>
    </source>
</evidence>
<dbReference type="PRINTS" id="PR00793">
    <property type="entry name" value="PROAMNOPTASE"/>
</dbReference>
<dbReference type="PANTHER" id="PTHR43798">
    <property type="entry name" value="MONOACYLGLYCEROL LIPASE"/>
    <property type="match status" value="1"/>
</dbReference>
<dbReference type="GO" id="GO:0016020">
    <property type="term" value="C:membrane"/>
    <property type="evidence" value="ECO:0007669"/>
    <property type="project" value="TreeGrafter"/>
</dbReference>
<reference evidence="5 6" key="1">
    <citation type="submission" date="2018-03" db="EMBL/GenBank/DDBJ databases">
        <title>Genomic Encyclopedia of Archaeal and Bacterial Type Strains, Phase II (KMG-II): from individual species to whole genera.</title>
        <authorList>
            <person name="Goeker M."/>
        </authorList>
    </citation>
    <scope>NUCLEOTIDE SEQUENCE [LARGE SCALE GENOMIC DNA]</scope>
    <source>
        <strain evidence="5 6">DSM 28057</strain>
    </source>
</reference>
<keyword evidence="2" id="KW-0378">Hydrolase</keyword>
<protein>
    <submittedName>
        <fullName evidence="5">TAP-like protein</fullName>
    </submittedName>
</protein>
<dbReference type="InterPro" id="IPR002410">
    <property type="entry name" value="Peptidase_S33"/>
</dbReference>
<dbReference type="Gene3D" id="3.40.50.1820">
    <property type="entry name" value="alpha/beta hydrolase"/>
    <property type="match status" value="1"/>
</dbReference>
<dbReference type="GO" id="GO:0008233">
    <property type="term" value="F:peptidase activity"/>
    <property type="evidence" value="ECO:0007669"/>
    <property type="project" value="InterPro"/>
</dbReference>
<dbReference type="Pfam" id="PF00561">
    <property type="entry name" value="Abhydrolase_1"/>
    <property type="match status" value="1"/>
</dbReference>
<feature type="domain" description="AB hydrolase-1" evidence="3">
    <location>
        <begin position="76"/>
        <end position="246"/>
    </location>
</feature>
<feature type="domain" description="Peptidase S33 tripeptidyl aminopeptidase-like C-terminal" evidence="4">
    <location>
        <begin position="366"/>
        <end position="461"/>
    </location>
</feature>
<comment type="similarity">
    <text evidence="1">Belongs to the peptidase S33 family.</text>
</comment>
<evidence type="ECO:0000259" key="4">
    <source>
        <dbReference type="Pfam" id="PF08386"/>
    </source>
</evidence>
<sequence>MKIIELISFLLTTILCYSCSSDNNERLKGCNSSDLDSTILCGTFSVFENRQTNSGRKIDLNIIVIPAIHKGHSKSPIFYFEGGPGVAATSSASFYADSINYYRLEHDIVLIDVRGTGDSNPLHCRQLQFNESLEEQFTEMYPIEDVKDCYDSLSRLADLTQYTTTNMAIDIEEIRKWLGYNKISLFGLSFGGRLAQVYMKLFPNSVESAVLWSPTTTYSRMPLYFAQDADASLNNLFEDCKHDSLCNLTFPNLKAEFKDLMERGKGKFFEYKFTSQNDEVKNITIPWYSFHTKIRSLMYTPLGLRQVPFIIHQSYLGNWQPFISLFPSESSYDDFIAEGLYLCITCTEDVPYITKEEADSLSVGTFMGDYRIQQQKNACSNWTKGIIPDKFFEPLTSDIPTMVVSGYFDPVTPPSMAKQIVQTLTNGYLITIPTMSHTFDGLSNPECFDKMVVDFFNKPYTRPNSECIQQMLPDKFKTKE</sequence>
<dbReference type="AlphaFoldDB" id="A0A2P8E1L2"/>
<organism evidence="5 6">
    <name type="scientific">Cecembia rubra</name>
    <dbReference type="NCBI Taxonomy" id="1485585"/>
    <lineage>
        <taxon>Bacteria</taxon>
        <taxon>Pseudomonadati</taxon>
        <taxon>Bacteroidota</taxon>
        <taxon>Cytophagia</taxon>
        <taxon>Cytophagales</taxon>
        <taxon>Cyclobacteriaceae</taxon>
        <taxon>Cecembia</taxon>
    </lineage>
</organism>
<dbReference type="OrthoDB" id="9796770at2"/>
<dbReference type="GO" id="GO:0006508">
    <property type="term" value="P:proteolysis"/>
    <property type="evidence" value="ECO:0007669"/>
    <property type="project" value="InterPro"/>
</dbReference>
<dbReference type="SUPFAM" id="SSF53474">
    <property type="entry name" value="alpha/beta-Hydrolases"/>
    <property type="match status" value="1"/>
</dbReference>
<dbReference type="InterPro" id="IPR029058">
    <property type="entry name" value="AB_hydrolase_fold"/>
</dbReference>
<evidence type="ECO:0000259" key="3">
    <source>
        <dbReference type="Pfam" id="PF00561"/>
    </source>
</evidence>
<comment type="caution">
    <text evidence="5">The sequence shown here is derived from an EMBL/GenBank/DDBJ whole genome shotgun (WGS) entry which is preliminary data.</text>
</comment>
<proteinExistence type="inferred from homology"/>
<keyword evidence="6" id="KW-1185">Reference proteome</keyword>
<dbReference type="EMBL" id="PYGF01000007">
    <property type="protein sequence ID" value="PSL03371.1"/>
    <property type="molecule type" value="Genomic_DNA"/>
</dbReference>